<evidence type="ECO:0000256" key="4">
    <source>
        <dbReference type="SAM" id="MobiDB-lite"/>
    </source>
</evidence>
<dbReference type="InterPro" id="IPR019775">
    <property type="entry name" value="WD40_repeat_CS"/>
</dbReference>
<evidence type="ECO:0000313" key="6">
    <source>
        <dbReference type="Proteomes" id="UP000078576"/>
    </source>
</evidence>
<evidence type="ECO:0000256" key="1">
    <source>
        <dbReference type="ARBA" id="ARBA00022574"/>
    </source>
</evidence>
<dbReference type="SMART" id="SM00320">
    <property type="entry name" value="WD40"/>
    <property type="match status" value="4"/>
</dbReference>
<dbReference type="InterPro" id="IPR050349">
    <property type="entry name" value="WD_LIS1/nudF_dynein_reg"/>
</dbReference>
<dbReference type="STRING" id="694573.A0A194V0E7"/>
<dbReference type="AlphaFoldDB" id="A0A194V0E7"/>
<feature type="repeat" description="WD" evidence="3">
    <location>
        <begin position="188"/>
        <end position="229"/>
    </location>
</feature>
<dbReference type="InterPro" id="IPR001680">
    <property type="entry name" value="WD40_rpt"/>
</dbReference>
<keyword evidence="2" id="KW-0677">Repeat</keyword>
<evidence type="ECO:0000256" key="3">
    <source>
        <dbReference type="PROSITE-ProRule" id="PRU00221"/>
    </source>
</evidence>
<dbReference type="PROSITE" id="PS50294">
    <property type="entry name" value="WD_REPEATS_REGION"/>
    <property type="match status" value="2"/>
</dbReference>
<feature type="compositionally biased region" description="Basic and acidic residues" evidence="4">
    <location>
        <begin position="353"/>
        <end position="367"/>
    </location>
</feature>
<reference evidence="6" key="1">
    <citation type="submission" date="2014-12" db="EMBL/GenBank/DDBJ databases">
        <title>Genome Sequence of Valsa Canker Pathogens Uncovers a Specific Adaption of Colonization on Woody Bark.</title>
        <authorList>
            <person name="Yin Z."/>
            <person name="Liu H."/>
            <person name="Gao X."/>
            <person name="Li Z."/>
            <person name="Song N."/>
            <person name="Ke X."/>
            <person name="Dai Q."/>
            <person name="Wu Y."/>
            <person name="Sun Y."/>
            <person name="Xu J.-R."/>
            <person name="Kang Z.K."/>
            <person name="Wang L."/>
            <person name="Huang L."/>
        </authorList>
    </citation>
    <scope>NUCLEOTIDE SEQUENCE [LARGE SCALE GENOMIC DNA]</scope>
    <source>
        <strain evidence="6">SXYL134</strain>
    </source>
</reference>
<gene>
    <name evidence="5" type="ORF">VP1G_04741</name>
</gene>
<dbReference type="EMBL" id="KN714699">
    <property type="protein sequence ID" value="KUI57402.1"/>
    <property type="molecule type" value="Genomic_DNA"/>
</dbReference>
<dbReference type="Pfam" id="PF00400">
    <property type="entry name" value="WD40"/>
    <property type="match status" value="3"/>
</dbReference>
<dbReference type="SUPFAM" id="SSF50978">
    <property type="entry name" value="WD40 repeat-like"/>
    <property type="match status" value="1"/>
</dbReference>
<keyword evidence="1 3" id="KW-0853">WD repeat</keyword>
<sequence length="457" mass="51454">MATAYRPLLVSELVAIIELPPETDPTIIASTQLPIFLDICEGTVHFKHNSAREFIRRDIGKQGLQSEHSRIAQRCLKLVLERLNRSHVPPNKQRDPVDYATTMWVKHLSEPGSQNPDTIALAVELLGIHLIEWLELLWPRNTILETLTMIRRLNVALSDSMLLPVYFPSLESPPAVVASNSWDSCLHVMSQRDWVRGCCFSPDGRLVASVSDDTRVRVWNAQTGRLQQVFTEFTGWACDVAMSRATVPKDRIILVACEESKIKVWDVATGESLVDLSMGADDGDLDMSDTIGRAWLAGVGFAGDEDVVRCVEFSPDGELLASAAGSDITIWNAKTGEAVCTLPPVRNQPGAPPKEEIPGRDEASQTERTARVDQFGYIDKIQGLAFSPDSKFLASASEDTTARIWDIETRETVLILDYHMFFVKQRVFIFRWGLYSYRVKRWRLADMGYRQSRRRDM</sequence>
<evidence type="ECO:0008006" key="7">
    <source>
        <dbReference type="Google" id="ProtNLM"/>
    </source>
</evidence>
<dbReference type="PANTHER" id="PTHR44129">
    <property type="entry name" value="WD REPEAT-CONTAINING PROTEIN POP1"/>
    <property type="match status" value="1"/>
</dbReference>
<name>A0A194V0E7_CYTMA</name>
<feature type="repeat" description="WD" evidence="3">
    <location>
        <begin position="301"/>
        <end position="341"/>
    </location>
</feature>
<accession>A0A194V0E7</accession>
<feature type="region of interest" description="Disordered" evidence="4">
    <location>
        <begin position="344"/>
        <end position="367"/>
    </location>
</feature>
<feature type="repeat" description="WD" evidence="3">
    <location>
        <begin position="374"/>
        <end position="415"/>
    </location>
</feature>
<dbReference type="InterPro" id="IPR036322">
    <property type="entry name" value="WD40_repeat_dom_sf"/>
</dbReference>
<proteinExistence type="predicted"/>
<dbReference type="Proteomes" id="UP000078576">
    <property type="component" value="Unassembled WGS sequence"/>
</dbReference>
<dbReference type="PROSITE" id="PS00678">
    <property type="entry name" value="WD_REPEATS_1"/>
    <property type="match status" value="2"/>
</dbReference>
<dbReference type="InterPro" id="IPR015943">
    <property type="entry name" value="WD40/YVTN_repeat-like_dom_sf"/>
</dbReference>
<dbReference type="OrthoDB" id="538223at2759"/>
<dbReference type="Gene3D" id="2.130.10.10">
    <property type="entry name" value="YVTN repeat-like/Quinoprotein amine dehydrogenase"/>
    <property type="match status" value="2"/>
</dbReference>
<evidence type="ECO:0000256" key="2">
    <source>
        <dbReference type="ARBA" id="ARBA00022737"/>
    </source>
</evidence>
<dbReference type="PROSITE" id="PS50082">
    <property type="entry name" value="WD_REPEATS_2"/>
    <property type="match status" value="3"/>
</dbReference>
<organism evidence="5 6">
    <name type="scientific">Cytospora mali</name>
    <name type="common">Apple Valsa canker fungus</name>
    <name type="synonym">Valsa mali</name>
    <dbReference type="NCBI Taxonomy" id="578113"/>
    <lineage>
        <taxon>Eukaryota</taxon>
        <taxon>Fungi</taxon>
        <taxon>Dikarya</taxon>
        <taxon>Ascomycota</taxon>
        <taxon>Pezizomycotina</taxon>
        <taxon>Sordariomycetes</taxon>
        <taxon>Sordariomycetidae</taxon>
        <taxon>Diaporthales</taxon>
        <taxon>Cytosporaceae</taxon>
        <taxon>Cytospora</taxon>
    </lineage>
</organism>
<evidence type="ECO:0000313" key="5">
    <source>
        <dbReference type="EMBL" id="KUI57402.1"/>
    </source>
</evidence>
<protein>
    <recommendedName>
        <fullName evidence="7">Vegetative incompatibility protein HET-E-1</fullName>
    </recommendedName>
</protein>
<keyword evidence="6" id="KW-1185">Reference proteome</keyword>